<keyword evidence="2 5" id="KW-0812">Transmembrane</keyword>
<protein>
    <recommendedName>
        <fullName evidence="5">Transport permease protein</fullName>
    </recommendedName>
</protein>
<sequence length="311" mass="34337">MAGTSQQTRVDIGSALSKLAIGTYIIWLRDLKRFFRDRTRLIGSFAQPLIYLFLLGTGLQSAFSLFGSGETKYITFMYPGIVCMTILFTSMFSAISLIWDRQFGFLKEMMVAPIPRSSIALGKVFGGGTTALFQGFILLLFMPLAGIGYSVEKILGMLLVMFILAMGLTSLGVLVASRMRSFEGFPIVMNFLVMPMFFLSGAFFPLQNLPRWMNVLTKINPMSYAVDAMRGVALKGIAITSGGLAINIPSPPPELLGNPQFTSWLSQVQASIPQMPQLKTQYYPLGFDLLIVVAIGVVLTLLAVWRFNKQE</sequence>
<gene>
    <name evidence="7" type="ORF">A2Y75_00625</name>
</gene>
<evidence type="ECO:0000256" key="2">
    <source>
        <dbReference type="ARBA" id="ARBA00022692"/>
    </source>
</evidence>
<evidence type="ECO:0000256" key="4">
    <source>
        <dbReference type="ARBA" id="ARBA00023136"/>
    </source>
</evidence>
<feature type="transmembrane region" description="Helical" evidence="5">
    <location>
        <begin position="73"/>
        <end position="99"/>
    </location>
</feature>
<evidence type="ECO:0000256" key="1">
    <source>
        <dbReference type="ARBA" id="ARBA00004141"/>
    </source>
</evidence>
<dbReference type="Pfam" id="PF01061">
    <property type="entry name" value="ABC2_membrane"/>
    <property type="match status" value="1"/>
</dbReference>
<feature type="transmembrane region" description="Helical" evidence="5">
    <location>
        <begin position="12"/>
        <end position="28"/>
    </location>
</feature>
<dbReference type="InterPro" id="IPR047817">
    <property type="entry name" value="ABC2_TM_bact-type"/>
</dbReference>
<feature type="domain" description="ABC transmembrane type-2" evidence="6">
    <location>
        <begin position="39"/>
        <end position="310"/>
    </location>
</feature>
<keyword evidence="4 5" id="KW-0472">Membrane</keyword>
<comment type="caution">
    <text evidence="7">The sequence shown here is derived from an EMBL/GenBank/DDBJ whole genome shotgun (WGS) entry which is preliminary data.</text>
</comment>
<comment type="subcellular location">
    <subcellularLocation>
        <location evidence="5">Cell membrane</location>
        <topology evidence="5">Multi-pass membrane protein</topology>
    </subcellularLocation>
    <subcellularLocation>
        <location evidence="1">Membrane</location>
        <topology evidence="1">Multi-pass membrane protein</topology>
    </subcellularLocation>
</comment>
<dbReference type="InterPro" id="IPR013525">
    <property type="entry name" value="ABC2_TM"/>
</dbReference>
<evidence type="ECO:0000256" key="3">
    <source>
        <dbReference type="ARBA" id="ARBA00022989"/>
    </source>
</evidence>
<feature type="transmembrane region" description="Helical" evidence="5">
    <location>
        <begin position="282"/>
        <end position="305"/>
    </location>
</feature>
<keyword evidence="3 5" id="KW-1133">Transmembrane helix</keyword>
<dbReference type="GO" id="GO:0140359">
    <property type="term" value="F:ABC-type transporter activity"/>
    <property type="evidence" value="ECO:0007669"/>
    <property type="project" value="InterPro"/>
</dbReference>
<evidence type="ECO:0000313" key="7">
    <source>
        <dbReference type="EMBL" id="OFW59020.1"/>
    </source>
</evidence>
<dbReference type="GO" id="GO:0043190">
    <property type="term" value="C:ATP-binding cassette (ABC) transporter complex"/>
    <property type="evidence" value="ECO:0007669"/>
    <property type="project" value="InterPro"/>
</dbReference>
<evidence type="ECO:0000259" key="6">
    <source>
        <dbReference type="PROSITE" id="PS51012"/>
    </source>
</evidence>
<organism evidence="7 8">
    <name type="scientific">Candidatus Solincola sediminis</name>
    <dbReference type="NCBI Taxonomy" id="1797199"/>
    <lineage>
        <taxon>Bacteria</taxon>
        <taxon>Bacillati</taxon>
        <taxon>Actinomycetota</taxon>
        <taxon>Candidatus Geothermincolia</taxon>
        <taxon>Candidatus Geothermincolales</taxon>
        <taxon>Candidatus Geothermincolaceae</taxon>
        <taxon>Candidatus Solincola</taxon>
    </lineage>
</organism>
<dbReference type="Proteomes" id="UP000177876">
    <property type="component" value="Unassembled WGS sequence"/>
</dbReference>
<proteinExistence type="inferred from homology"/>
<comment type="similarity">
    <text evidence="5">Belongs to the ABC-2 integral membrane protein family.</text>
</comment>
<feature type="transmembrane region" description="Helical" evidence="5">
    <location>
        <begin position="187"/>
        <end position="206"/>
    </location>
</feature>
<dbReference type="PANTHER" id="PTHR43229:SF2">
    <property type="entry name" value="NODULATION PROTEIN J"/>
    <property type="match status" value="1"/>
</dbReference>
<dbReference type="AlphaFoldDB" id="A0A1F2WQE0"/>
<dbReference type="InterPro" id="IPR000412">
    <property type="entry name" value="ABC_2_transport"/>
</dbReference>
<dbReference type="PROSITE" id="PS51012">
    <property type="entry name" value="ABC_TM2"/>
    <property type="match status" value="1"/>
</dbReference>
<keyword evidence="5" id="KW-1003">Cell membrane</keyword>
<dbReference type="PRINTS" id="PR00164">
    <property type="entry name" value="ABC2TRNSPORT"/>
</dbReference>
<name>A0A1F2WQE0_9ACTN</name>
<feature type="transmembrane region" description="Helical" evidence="5">
    <location>
        <begin position="154"/>
        <end position="175"/>
    </location>
</feature>
<keyword evidence="5" id="KW-0813">Transport</keyword>
<accession>A0A1F2WQE0</accession>
<dbReference type="EMBL" id="MELK01000019">
    <property type="protein sequence ID" value="OFW59020.1"/>
    <property type="molecule type" value="Genomic_DNA"/>
</dbReference>
<dbReference type="InterPro" id="IPR051784">
    <property type="entry name" value="Nod_factor_ABC_transporter"/>
</dbReference>
<reference evidence="7 8" key="1">
    <citation type="journal article" date="2016" name="Nat. Commun.">
        <title>Thousands of microbial genomes shed light on interconnected biogeochemical processes in an aquifer system.</title>
        <authorList>
            <person name="Anantharaman K."/>
            <person name="Brown C.T."/>
            <person name="Hug L.A."/>
            <person name="Sharon I."/>
            <person name="Castelle C.J."/>
            <person name="Probst A.J."/>
            <person name="Thomas B.C."/>
            <person name="Singh A."/>
            <person name="Wilkins M.J."/>
            <person name="Karaoz U."/>
            <person name="Brodie E.L."/>
            <person name="Williams K.H."/>
            <person name="Hubbard S.S."/>
            <person name="Banfield J.F."/>
        </authorList>
    </citation>
    <scope>NUCLEOTIDE SEQUENCE [LARGE SCALE GENOMIC DNA]</scope>
</reference>
<feature type="transmembrane region" description="Helical" evidence="5">
    <location>
        <begin position="120"/>
        <end position="142"/>
    </location>
</feature>
<evidence type="ECO:0000256" key="5">
    <source>
        <dbReference type="RuleBase" id="RU361157"/>
    </source>
</evidence>
<dbReference type="STRING" id="1797197.A2Y75_00625"/>
<evidence type="ECO:0000313" key="8">
    <source>
        <dbReference type="Proteomes" id="UP000177876"/>
    </source>
</evidence>
<feature type="transmembrane region" description="Helical" evidence="5">
    <location>
        <begin position="49"/>
        <end position="67"/>
    </location>
</feature>
<dbReference type="PANTHER" id="PTHR43229">
    <property type="entry name" value="NODULATION PROTEIN J"/>
    <property type="match status" value="1"/>
</dbReference>